<evidence type="ECO:0000256" key="1">
    <source>
        <dbReference type="SAM" id="Phobius"/>
    </source>
</evidence>
<sequence>MKLFQPCYDLALRWSKHPAASRYLALLSFAESVIFPIPPDVMLAPMSLSQPSRAWHFALITTLASIVGGVAGYLLGFFAFDTLLQPFIEASGYAHKLETAIGWFETYGVWVVFLAGFSPIPYKVFTISAGFLQMAFLPFLIASAIGRGARFFLVASLMKWGGARMEEQLRKYVEVLGWAVVGLAIVAYLMLR</sequence>
<dbReference type="GO" id="GO:0005886">
    <property type="term" value="C:plasma membrane"/>
    <property type="evidence" value="ECO:0007669"/>
    <property type="project" value="UniProtKB-ARBA"/>
</dbReference>
<dbReference type="RefSeq" id="WP_105935716.1">
    <property type="nucleotide sequence ID" value="NZ_PVNP01000190.1"/>
</dbReference>
<feature type="transmembrane region" description="Helical" evidence="1">
    <location>
        <begin position="20"/>
        <end position="37"/>
    </location>
</feature>
<organism evidence="3 4">
    <name type="scientific">Alteromonas alba</name>
    <dbReference type="NCBI Taxonomy" id="2079529"/>
    <lineage>
        <taxon>Bacteria</taxon>
        <taxon>Pseudomonadati</taxon>
        <taxon>Pseudomonadota</taxon>
        <taxon>Gammaproteobacteria</taxon>
        <taxon>Alteromonadales</taxon>
        <taxon>Alteromonadaceae</taxon>
        <taxon>Alteromonas/Salinimonas group</taxon>
        <taxon>Alteromonas</taxon>
    </lineage>
</organism>
<feature type="domain" description="VTT" evidence="2">
    <location>
        <begin position="49"/>
        <end position="158"/>
    </location>
</feature>
<dbReference type="AlphaFoldDB" id="A0A2S9V763"/>
<dbReference type="PANTHER" id="PTHR42709">
    <property type="entry name" value="ALKALINE PHOSPHATASE LIKE PROTEIN"/>
    <property type="match status" value="1"/>
</dbReference>
<keyword evidence="1" id="KW-0812">Transmembrane</keyword>
<accession>A0A2S9V763</accession>
<dbReference type="OrthoDB" id="9810270at2"/>
<comment type="caution">
    <text evidence="3">The sequence shown here is derived from an EMBL/GenBank/DDBJ whole genome shotgun (WGS) entry which is preliminary data.</text>
</comment>
<dbReference type="InterPro" id="IPR051311">
    <property type="entry name" value="DedA_domain"/>
</dbReference>
<dbReference type="InterPro" id="IPR032816">
    <property type="entry name" value="VTT_dom"/>
</dbReference>
<proteinExistence type="predicted"/>
<evidence type="ECO:0000313" key="4">
    <source>
        <dbReference type="Proteomes" id="UP000238949"/>
    </source>
</evidence>
<feature type="transmembrane region" description="Helical" evidence="1">
    <location>
        <begin position="57"/>
        <end position="80"/>
    </location>
</feature>
<keyword evidence="4" id="KW-1185">Reference proteome</keyword>
<name>A0A2S9V763_9ALTE</name>
<gene>
    <name evidence="3" type="ORF">C6Y40_17635</name>
</gene>
<evidence type="ECO:0000259" key="2">
    <source>
        <dbReference type="Pfam" id="PF09335"/>
    </source>
</evidence>
<feature type="transmembrane region" description="Helical" evidence="1">
    <location>
        <begin position="175"/>
        <end position="191"/>
    </location>
</feature>
<keyword evidence="1" id="KW-0472">Membrane</keyword>
<dbReference type="PANTHER" id="PTHR42709:SF11">
    <property type="entry name" value="DEDA FAMILY PROTEIN"/>
    <property type="match status" value="1"/>
</dbReference>
<protein>
    <recommendedName>
        <fullName evidence="2">VTT domain-containing protein</fullName>
    </recommendedName>
</protein>
<dbReference type="EMBL" id="PVNP01000190">
    <property type="protein sequence ID" value="PRO72272.1"/>
    <property type="molecule type" value="Genomic_DNA"/>
</dbReference>
<evidence type="ECO:0000313" key="3">
    <source>
        <dbReference type="EMBL" id="PRO72272.1"/>
    </source>
</evidence>
<dbReference type="Proteomes" id="UP000238949">
    <property type="component" value="Unassembled WGS sequence"/>
</dbReference>
<feature type="transmembrane region" description="Helical" evidence="1">
    <location>
        <begin position="134"/>
        <end position="155"/>
    </location>
</feature>
<feature type="transmembrane region" description="Helical" evidence="1">
    <location>
        <begin position="100"/>
        <end position="122"/>
    </location>
</feature>
<keyword evidence="1" id="KW-1133">Transmembrane helix</keyword>
<reference evidence="4" key="1">
    <citation type="journal article" date="2020" name="Int. J. Syst. Evol. Microbiol.">
        <title>Alteromonas alba sp. nov., a marine bacterium isolated from the seawater of the West Pacific Ocean.</title>
        <authorList>
            <person name="Sun C."/>
            <person name="Wu Y.-H."/>
            <person name="Xamxidin M."/>
            <person name="Cheng H."/>
            <person name="Xu X.-W."/>
        </authorList>
    </citation>
    <scope>NUCLEOTIDE SEQUENCE [LARGE SCALE GENOMIC DNA]</scope>
    <source>
        <strain evidence="4">190</strain>
    </source>
</reference>
<dbReference type="Pfam" id="PF09335">
    <property type="entry name" value="VTT_dom"/>
    <property type="match status" value="1"/>
</dbReference>